<dbReference type="InterPro" id="IPR025684">
    <property type="entry name" value="SprA_N_dom"/>
</dbReference>
<feature type="region of interest" description="Disordered" evidence="1">
    <location>
        <begin position="1705"/>
        <end position="1739"/>
    </location>
</feature>
<reference evidence="3 4" key="2">
    <citation type="journal article" date="2013" name="Genome Announc.">
        <title>Draft Genome Sequences of Porphyromonas crevioricanis JCM 15906T and Porphyromonas cansulci JCM 13913T Isolated from a Canine Oral Cavity.</title>
        <authorList>
            <person name="Sakamoto M."/>
            <person name="Tanaka N."/>
            <person name="Shiwa Y."/>
            <person name="Yoshikawa H."/>
            <person name="Ohkuma M."/>
        </authorList>
    </citation>
    <scope>NUCLEOTIDE SEQUENCE [LARGE SCALE GENOMIC DNA]</scope>
    <source>
        <strain evidence="3 4">JCM 15906</strain>
    </source>
</reference>
<feature type="domain" description="Gliding motility protein SprA N-terminal" evidence="2">
    <location>
        <begin position="76"/>
        <end position="361"/>
    </location>
</feature>
<reference evidence="4" key="1">
    <citation type="journal article" date="2013" name="Genome">
        <title>Draft Genome Sequences of Porphyromonas crevioricanis JCM 15906T and Porphyromonas cansulci JCM 13913T Isolated from a Canine Oral Cavity.</title>
        <authorList>
            <person name="Sakamoto M."/>
            <person name="Tanaka N."/>
            <person name="Shiwa Y."/>
            <person name="Yoshikawa H."/>
            <person name="Ohkuma M."/>
        </authorList>
    </citation>
    <scope>NUCLEOTIDE SEQUENCE [LARGE SCALE GENOMIC DNA]</scope>
    <source>
        <strain evidence="4">JCM 15906</strain>
    </source>
</reference>
<name>T1CHE5_9PORP</name>
<evidence type="ECO:0000313" key="4">
    <source>
        <dbReference type="Proteomes" id="UP000018031"/>
    </source>
</evidence>
<proteinExistence type="predicted"/>
<feature type="domain" description="Gliding motility protein SprA N-terminal" evidence="2">
    <location>
        <begin position="1085"/>
        <end position="1609"/>
    </location>
</feature>
<evidence type="ECO:0000259" key="2">
    <source>
        <dbReference type="Pfam" id="PF14349"/>
    </source>
</evidence>
<dbReference type="EMBL" id="BAOU01000024">
    <property type="protein sequence ID" value="GAD05301.1"/>
    <property type="molecule type" value="Genomic_DNA"/>
</dbReference>
<organism evidence="3 4">
    <name type="scientific">Porphyromonas crevioricanis JCM 15906</name>
    <dbReference type="NCBI Taxonomy" id="1305617"/>
    <lineage>
        <taxon>Bacteria</taxon>
        <taxon>Pseudomonadati</taxon>
        <taxon>Bacteroidota</taxon>
        <taxon>Bacteroidia</taxon>
        <taxon>Bacteroidales</taxon>
        <taxon>Porphyromonadaceae</taxon>
        <taxon>Porphyromonas</taxon>
    </lineage>
</organism>
<dbReference type="Proteomes" id="UP000018031">
    <property type="component" value="Unassembled WGS sequence"/>
</dbReference>
<evidence type="ECO:0000313" key="3">
    <source>
        <dbReference type="EMBL" id="GAD05301.1"/>
    </source>
</evidence>
<dbReference type="Pfam" id="PF14349">
    <property type="entry name" value="SprA_N"/>
    <property type="match status" value="2"/>
</dbReference>
<dbReference type="InterPro" id="IPR026377">
    <property type="entry name" value="Cell_surface_SprA"/>
</dbReference>
<dbReference type="RefSeq" id="WP_023937404.1">
    <property type="nucleotide sequence ID" value="NZ_BAOU01000024.1"/>
</dbReference>
<dbReference type="NCBIfam" id="TIGR04189">
    <property type="entry name" value="surface_SprA"/>
    <property type="match status" value="1"/>
</dbReference>
<comment type="caution">
    <text evidence="3">The sequence shown here is derived from an EMBL/GenBank/DDBJ whole genome shotgun (WGS) entry which is preliminary data.</text>
</comment>
<accession>T1CHE5</accession>
<evidence type="ECO:0000256" key="1">
    <source>
        <dbReference type="SAM" id="MobiDB-lite"/>
    </source>
</evidence>
<protein>
    <recommendedName>
        <fullName evidence="2">Gliding motility protein SprA N-terminal domain-containing protein</fullName>
    </recommendedName>
</protein>
<gene>
    <name evidence="3" type="ORF">PORCRE_1001</name>
</gene>
<sequence length="2524" mass="283995">MSPSNRTHPYRSLHILPTLLLLVAVVLTFAQGREHIHAAASSVATDTLRFPVQPLGARDYRYLQKRYPMDLKTPDNIQTSFVYNPVTGMYLLTTTLGGKTIGTPIPYTPTEYLRYMQQRGVHSYFLDKDRAAAESEGKKSFNPLEMNFELGPAEKVFGPGGIRLRTQGSAEVLAGVKTNATENLSLPERARNHTFFDFNEKIQLSMQASVGSKLNFNMNYNTESSFDFDAKKLKLSYEGEEDDIIKLIEAGDVSMSSRNSLIQGGSSLFGIHSKMQFGKLDVDLVVSQQEAETKHVSTQGGAQTQPFELSADAYDENRHFFLGHYFSEEYDNALSTLPFISSGVKINRIEVWVTNKRGAFDEARNIVAFSDLGETKHISSPGVTPTGSTAGLPDNRANSLYETILSIPGARRIDKVTQLLGAMYKSGRDYEKIESARRLRSEDYTLNSNLGYLSLNTRLSPDEVLGVAFEYTYGGQVYQVGEFSTDKPDQSNDNLYVKLLKGTHQTPSAPYWDLMMKNIYSLGPNVYNVQADRFRLDIYYQSDSAGIAQPFINDGPIKGKMLLGVLGADRLDRRQEPYPDGTFDYVEGYTVLSQKGLIIFPTVQPFGKTLGKALGSEALAKKYIFQELYDTTAVAARQVAEKNKFLLRGEYQASTSGEISLGATNVTPGSVRVTAGGVLLTENVDYTVDYMSGTVRITNPSILASGSRIDVSLENRGFFNMQRKTMLGLDLNYNFSKDFSLGATVMHLSELPLTTKTAYGSESLKNTLWGINMSYRTKSQWLTNMFDALPLLSLTKPSEVSLNAEFAHLIPGHYEGRYAKGYSYLDDFESSQSTIDLLNPYSWMLSSTPFQDTASPLFPEAAKTNDLEYGNRRALLSWYYIDPLFTREHSSLTPSYLRNDLEQLSNHFVREIETNELFPYREESIAQQSYINTLNLTYYPGQRGPYNLNTVDMGADGLFTRPEKMWGGIMRKIDQSDFEASNIEYIEFWLMDPFVYDNTASGGDLYINLGEVSEEVLKDEKKFFENGMPINDDPDATETTVWGKVPKRQGTGYAFDNTPGARKKQDVGFNGLSTEEELAFSSYTDYIAKLKGIVSAQTLNLWQEDPQSPLNDPAGDNFHHYRGRDYDASRLSIIERYKYYNGTESNSAQAGEGDEFSVASRVVPDVEDINQDNTLNETEKYFEYRISLRPQDMQIGSNHIVDKRDTRVKLRNGQWGEVTWYQFKVPVHKYQNSIGGISDFKTIRYMRMYLTSFKDETKLRFGTLKLVRGDWRSYTQELHDPSTAPTSDATMEVSAVNIEENGDRKPINYVLPPGVLRSLDPQQAQSTQQNEQSLSLKIHHLAPGDARAVYKNVQYDLRRYSRLQMFTHAERVLEEDTGTTTGDLYAFIRLGSDYRNNYYEYAVPLQITPSGVYSQQSDADRRAVWPDANYFDVSIRNLTNLKVRRNAENSMSGFYKLYSRPDPDNSRATISVLGNPSLSNVRTIMIGVRNGANQIKSVEIWVNELRVTDYQEEGGWAAGGNLNVQLSDLGNLNVRGRYTSAGFGALDQRLSQRSLEDNRQLNLTANIELGKLLPPKANVSIPLYYTISDEVITPQYNPLDQDVLLREALNAAPNKSQRDSIERLTISRNTSKSLSLANMRINIKSKNPMPYDPANFSFNYAFTGVDKHTPDIEYDKTTNWNAGITYDYAPLLPPFKPFAFLSKGEKRKEKQNANTEIGNLPRRNLRQKQPTQGDGKGLSEWGINLLPNRINFRTNLVRNYQEQQVRNFNPGIGEGVKLPATFMQSFIWDRSLSVNWNLTNSLRLSFRSGTNARIEEPHVQVNRELNPDQYKVWQDSVMMSLRQLGTPLHYDQVATASYTLPTTKIPALEWIDGSANYNATYNWDKGARAAQGLEVGNIIRNQLSLDGRINLSLVKLMRKIPYFKGVEERINRPAGKEKKKSQLPPPTIQRVKLKTDSTTIIEHGLKNYPALITAKVDGKPYPIRSRKLDRNRIEILNKDSVEIEISMTAPLPKENPLLQGLGDRIGYFLMGIRDFSLSYKRSSGLNLPGFLPNIQAAGGQGHLPEGLAPGLDFAFGLTDNSFVSKANEKGWLLRSEQNVNPATYTVSDNVDAKLTLEPIKELRITLSAKRSDSRQTQTSYTLNGSPQTYGGNFVMTIIGLKGFFFSADGRDGYSSPDFNNFLNARERITERIRQSYQGGRYPHSSPFIEKGLAGKEIDINQLDIRQNSPEVLIPAFLSSYTMIGNPDKIGLNPFPALASIMPNWNISYNGLSKLPAFRAIFSNFSIRHSYTSTYRVDSYTSSLSWVPASDTDDNLGFLPRAQQAITVQDQFIKGDPSVSTNNNFIGAAPYEIPGVTLDESFYPLIGVDMTFLNGIGVATEWRKRRNIKLNLSAFQIIETSTNEASVALSYKENDFAKKIGLRRKPKGKKAKEMPQRSGGALTTRAEFSINNSSTLIRKIQDRFSQATAGNLAVKIKISADYQISRMLTFRAFYDWDLNRPLVSTASFPIRNSNFGVSLRFNLTQ</sequence>